<accession>W1PRK1</accession>
<sequence length="245" mass="27396">METKMQLIHRTRLSQFLHHSIMPFRQSKSNIHLSNITPHLKLIGIAYTTEPNNVNEEDEKLYQFLMGLHESFTAIWSQILAMELLPTVGKAYSILSQAKKRRFLQMIPNTPDVATLAVGHPLGSQDTRGVEVKIKEKCEHCGAIGHNKAHYFELIEYPPNWNRQKQFMQRQGANTYARSRPAQVHGNASSAVLSVAATTCSRFQGLTAAQYKQLLSLPSVDSSSTSTNLAGTISYHAHSTLPPDT</sequence>
<dbReference type="PANTHER" id="PTHR34222">
    <property type="entry name" value="GAG_PRE-INTEGRS DOMAIN-CONTAINING PROTEIN"/>
    <property type="match status" value="1"/>
</dbReference>
<keyword evidence="2" id="KW-1185">Reference proteome</keyword>
<dbReference type="OMA" id="NHIARDI"/>
<evidence type="ECO:0000313" key="1">
    <source>
        <dbReference type="EMBL" id="ERN09880.1"/>
    </source>
</evidence>
<reference evidence="2" key="1">
    <citation type="journal article" date="2013" name="Science">
        <title>The Amborella genome and the evolution of flowering plants.</title>
        <authorList>
            <consortium name="Amborella Genome Project"/>
        </authorList>
    </citation>
    <scope>NUCLEOTIDE SEQUENCE [LARGE SCALE GENOMIC DNA]</scope>
</reference>
<organism evidence="1 2">
    <name type="scientific">Amborella trichopoda</name>
    <dbReference type="NCBI Taxonomy" id="13333"/>
    <lineage>
        <taxon>Eukaryota</taxon>
        <taxon>Viridiplantae</taxon>
        <taxon>Streptophyta</taxon>
        <taxon>Embryophyta</taxon>
        <taxon>Tracheophyta</taxon>
        <taxon>Spermatophyta</taxon>
        <taxon>Magnoliopsida</taxon>
        <taxon>Amborellales</taxon>
        <taxon>Amborellaceae</taxon>
        <taxon>Amborella</taxon>
    </lineage>
</organism>
<evidence type="ECO:0000313" key="2">
    <source>
        <dbReference type="Proteomes" id="UP000017836"/>
    </source>
</evidence>
<dbReference type="Gramene" id="ERN09880">
    <property type="protein sequence ID" value="ERN09880"/>
    <property type="gene ID" value="AMTR_s00013p00117620"/>
</dbReference>
<dbReference type="EMBL" id="KI392979">
    <property type="protein sequence ID" value="ERN09880.1"/>
    <property type="molecule type" value="Genomic_DNA"/>
</dbReference>
<dbReference type="eggNOG" id="KOG0017">
    <property type="taxonomic scope" value="Eukaryota"/>
</dbReference>
<gene>
    <name evidence="1" type="ORF">AMTR_s00013p00117620</name>
</gene>
<proteinExistence type="predicted"/>
<dbReference type="HOGENOM" id="CLU_1134865_0_0_1"/>
<protein>
    <submittedName>
        <fullName evidence="1">Uncharacterized protein</fullName>
    </submittedName>
</protein>
<dbReference type="Proteomes" id="UP000017836">
    <property type="component" value="Unassembled WGS sequence"/>
</dbReference>
<dbReference type="PANTHER" id="PTHR34222:SF79">
    <property type="entry name" value="RETROVIRUS-RELATED POL POLYPROTEIN FROM TRANSPOSON TNT 1-94"/>
    <property type="match status" value="1"/>
</dbReference>
<dbReference type="STRING" id="13333.W1PRK1"/>
<name>W1PRK1_AMBTC</name>
<dbReference type="AlphaFoldDB" id="W1PRK1"/>